<evidence type="ECO:0000313" key="15">
    <source>
        <dbReference type="EMBL" id="MDT2689411.1"/>
    </source>
</evidence>
<keyword evidence="8 14" id="KW-0406">Ion transport</keyword>
<dbReference type="OrthoDB" id="9815830at2"/>
<dbReference type="InterPro" id="IPR003691">
    <property type="entry name" value="FluC"/>
</dbReference>
<feature type="binding site" evidence="14">
    <location>
        <position position="71"/>
    </location>
    <ligand>
        <name>Na(+)</name>
        <dbReference type="ChEBI" id="CHEBI:29101"/>
        <note>structural</note>
    </ligand>
</feature>
<protein>
    <recommendedName>
        <fullName evidence="14">Fluoride-specific ion channel FluC</fullName>
    </recommendedName>
</protein>
<evidence type="ECO:0000256" key="10">
    <source>
        <dbReference type="ARBA" id="ARBA00023303"/>
    </source>
</evidence>
<dbReference type="Pfam" id="PF02537">
    <property type="entry name" value="CRCB"/>
    <property type="match status" value="1"/>
</dbReference>
<dbReference type="HAMAP" id="MF_00454">
    <property type="entry name" value="FluC"/>
    <property type="match status" value="1"/>
</dbReference>
<feature type="transmembrane region" description="Helical" evidence="14">
    <location>
        <begin position="91"/>
        <end position="116"/>
    </location>
</feature>
<keyword evidence="6 14" id="KW-1133">Transmembrane helix</keyword>
<comment type="similarity">
    <text evidence="11 14">Belongs to the fluoride channel Fluc/FEX (TC 1.A.43) family.</text>
</comment>
<evidence type="ECO:0000313" key="17">
    <source>
        <dbReference type="Proteomes" id="UP000254807"/>
    </source>
</evidence>
<evidence type="ECO:0000256" key="7">
    <source>
        <dbReference type="ARBA" id="ARBA00023053"/>
    </source>
</evidence>
<evidence type="ECO:0000256" key="12">
    <source>
        <dbReference type="ARBA" id="ARBA00035585"/>
    </source>
</evidence>
<feature type="binding site" evidence="14">
    <location>
        <position position="68"/>
    </location>
    <ligand>
        <name>Na(+)</name>
        <dbReference type="ChEBI" id="CHEBI:29101"/>
        <note>structural</note>
    </ligand>
</feature>
<dbReference type="EMBL" id="UFYW01000001">
    <property type="protein sequence ID" value="STD82764.1"/>
    <property type="molecule type" value="Genomic_DNA"/>
</dbReference>
<evidence type="ECO:0000256" key="13">
    <source>
        <dbReference type="ARBA" id="ARBA00049940"/>
    </source>
</evidence>
<reference evidence="16 17" key="1">
    <citation type="submission" date="2018-06" db="EMBL/GenBank/DDBJ databases">
        <authorList>
            <consortium name="Pathogen Informatics"/>
            <person name="Doyle S."/>
        </authorList>
    </citation>
    <scope>NUCLEOTIDE SEQUENCE [LARGE SCALE GENOMIC DNA]</scope>
    <source>
        <strain evidence="16 17">NCTC12360</strain>
    </source>
</reference>
<comment type="catalytic activity">
    <reaction evidence="12">
        <text>fluoride(in) = fluoride(out)</text>
        <dbReference type="Rhea" id="RHEA:76159"/>
        <dbReference type="ChEBI" id="CHEBI:17051"/>
    </reaction>
    <physiologicalReaction direction="left-to-right" evidence="12">
        <dbReference type="Rhea" id="RHEA:76160"/>
    </physiologicalReaction>
</comment>
<evidence type="ECO:0000256" key="5">
    <source>
        <dbReference type="ARBA" id="ARBA00022723"/>
    </source>
</evidence>
<reference evidence="15" key="2">
    <citation type="submission" date="2023-03" db="EMBL/GenBank/DDBJ databases">
        <authorList>
            <person name="Shen W."/>
            <person name="Cai J."/>
        </authorList>
    </citation>
    <scope>NUCLEOTIDE SEQUENCE</scope>
    <source>
        <strain evidence="15">K69-2</strain>
    </source>
</reference>
<dbReference type="GO" id="GO:0005886">
    <property type="term" value="C:plasma membrane"/>
    <property type="evidence" value="ECO:0007669"/>
    <property type="project" value="UniProtKB-SubCell"/>
</dbReference>
<dbReference type="GO" id="GO:0140114">
    <property type="term" value="P:cellular detoxification of fluoride"/>
    <property type="evidence" value="ECO:0007669"/>
    <property type="project" value="UniProtKB-UniRule"/>
</dbReference>
<dbReference type="GO" id="GO:0046872">
    <property type="term" value="F:metal ion binding"/>
    <property type="evidence" value="ECO:0007669"/>
    <property type="project" value="UniProtKB-KW"/>
</dbReference>
<keyword evidence="17" id="KW-1185">Reference proteome</keyword>
<accession>A0A376H0T9</accession>
<sequence length="117" mass="12952">MAYIVVGIGAAIGAVLRYGINRYFERRPHPFPKATLLINLSGALILGILAGLQIDQQSYLLLGTGIMGGYTTFSTMTIELFTLLKTSRQYFYLYFFSTYIVGLMASFIGLMIGAYLN</sequence>
<evidence type="ECO:0000256" key="11">
    <source>
        <dbReference type="ARBA" id="ARBA00035120"/>
    </source>
</evidence>
<keyword evidence="2 14" id="KW-0813">Transport</keyword>
<evidence type="ECO:0000256" key="3">
    <source>
        <dbReference type="ARBA" id="ARBA00022475"/>
    </source>
</evidence>
<dbReference type="EMBL" id="JARPZN010000002">
    <property type="protein sequence ID" value="MDT2689411.1"/>
    <property type="molecule type" value="Genomic_DNA"/>
</dbReference>
<dbReference type="RefSeq" id="WP_060815399.1">
    <property type="nucleotide sequence ID" value="NZ_JARPZN010000002.1"/>
</dbReference>
<dbReference type="Proteomes" id="UP000254807">
    <property type="component" value="Unassembled WGS sequence"/>
</dbReference>
<name>A0A376H0T9_ENTGA</name>
<dbReference type="AlphaFoldDB" id="A0A376H0T9"/>
<keyword evidence="5 14" id="KW-0479">Metal-binding</keyword>
<keyword evidence="7 14" id="KW-0915">Sodium</keyword>
<evidence type="ECO:0000256" key="9">
    <source>
        <dbReference type="ARBA" id="ARBA00023136"/>
    </source>
</evidence>
<evidence type="ECO:0000256" key="8">
    <source>
        <dbReference type="ARBA" id="ARBA00023065"/>
    </source>
</evidence>
<keyword evidence="10 14" id="KW-0407">Ion channel</keyword>
<comment type="subcellular location">
    <subcellularLocation>
        <location evidence="1 14">Cell membrane</location>
        <topology evidence="1 14">Multi-pass membrane protein</topology>
    </subcellularLocation>
</comment>
<dbReference type="PANTHER" id="PTHR28259">
    <property type="entry name" value="FLUORIDE EXPORT PROTEIN 1-RELATED"/>
    <property type="match status" value="1"/>
</dbReference>
<proteinExistence type="inferred from homology"/>
<gene>
    <name evidence="16" type="primary">crcB_1</name>
    <name evidence="14" type="synonym">crcB</name>
    <name evidence="14" type="synonym">fluC</name>
    <name evidence="16" type="ORF">NCTC12360_01200</name>
    <name evidence="15" type="ORF">P7E30_04190</name>
</gene>
<evidence type="ECO:0000256" key="4">
    <source>
        <dbReference type="ARBA" id="ARBA00022692"/>
    </source>
</evidence>
<evidence type="ECO:0000313" key="16">
    <source>
        <dbReference type="EMBL" id="STD82764.1"/>
    </source>
</evidence>
<comment type="function">
    <text evidence="13 14">Fluoride-specific ion channel. Important for reducing fluoride concentration in the cell, thus reducing its toxicity.</text>
</comment>
<dbReference type="GO" id="GO:0062054">
    <property type="term" value="F:fluoride channel activity"/>
    <property type="evidence" value="ECO:0007669"/>
    <property type="project" value="UniProtKB-UniRule"/>
</dbReference>
<evidence type="ECO:0000256" key="1">
    <source>
        <dbReference type="ARBA" id="ARBA00004651"/>
    </source>
</evidence>
<dbReference type="Proteomes" id="UP001183682">
    <property type="component" value="Unassembled WGS sequence"/>
</dbReference>
<organism evidence="16 17">
    <name type="scientific">Enterococcus gallinarum</name>
    <dbReference type="NCBI Taxonomy" id="1353"/>
    <lineage>
        <taxon>Bacteria</taxon>
        <taxon>Bacillati</taxon>
        <taxon>Bacillota</taxon>
        <taxon>Bacilli</taxon>
        <taxon>Lactobacillales</taxon>
        <taxon>Enterococcaceae</taxon>
        <taxon>Enterococcus</taxon>
    </lineage>
</organism>
<keyword evidence="9 14" id="KW-0472">Membrane</keyword>
<keyword evidence="3 14" id="KW-1003">Cell membrane</keyword>
<evidence type="ECO:0000256" key="6">
    <source>
        <dbReference type="ARBA" id="ARBA00022989"/>
    </source>
</evidence>
<feature type="transmembrane region" description="Helical" evidence="14">
    <location>
        <begin position="36"/>
        <end position="54"/>
    </location>
</feature>
<keyword evidence="4 14" id="KW-0812">Transmembrane</keyword>
<comment type="activity regulation">
    <text evidence="14">Na(+) is not transported, but it plays an essential structural role and its presence is essential for fluoride channel function.</text>
</comment>
<evidence type="ECO:0000256" key="14">
    <source>
        <dbReference type="HAMAP-Rule" id="MF_00454"/>
    </source>
</evidence>
<evidence type="ECO:0000256" key="2">
    <source>
        <dbReference type="ARBA" id="ARBA00022448"/>
    </source>
</evidence>
<dbReference type="PANTHER" id="PTHR28259:SF16">
    <property type="entry name" value="FLUORIDE-SPECIFIC ION CHANNEL FLUC 2"/>
    <property type="match status" value="1"/>
</dbReference>
<feature type="transmembrane region" description="Helical" evidence="14">
    <location>
        <begin position="6"/>
        <end position="24"/>
    </location>
</feature>
<feature type="transmembrane region" description="Helical" evidence="14">
    <location>
        <begin position="60"/>
        <end position="84"/>
    </location>
</feature>